<dbReference type="Gene3D" id="3.40.50.10170">
    <property type="match status" value="1"/>
</dbReference>
<protein>
    <submittedName>
        <fullName evidence="2">Uncharacterized protein conserved in bacteria</fullName>
    </submittedName>
</protein>
<gene>
    <name evidence="2" type="ORF">JCM5805K_0571</name>
</gene>
<dbReference type="InterPro" id="IPR043168">
    <property type="entry name" value="DegV_C"/>
</dbReference>
<dbReference type="InterPro" id="IPR003797">
    <property type="entry name" value="DegV"/>
</dbReference>
<dbReference type="SUPFAM" id="SSF82549">
    <property type="entry name" value="DAK1/DegV-like"/>
    <property type="match status" value="1"/>
</dbReference>
<dbReference type="NCBIfam" id="TIGR00762">
    <property type="entry name" value="DegV"/>
    <property type="match status" value="1"/>
</dbReference>
<keyword evidence="1" id="KW-0446">Lipid-binding</keyword>
<dbReference type="AlphaFoldDB" id="A0A0B8QX39"/>
<reference evidence="2 3" key="1">
    <citation type="submission" date="2015-01" db="EMBL/GenBank/DDBJ databases">
        <title>Lactococcus lactis subsp.lactis JCM 5805 whole genome shotgun sequence.</title>
        <authorList>
            <person name="Fujii T."/>
            <person name="Tomita Y."/>
            <person name="Ikushima S."/>
            <person name="Fujiwara D."/>
        </authorList>
    </citation>
    <scope>NUCLEOTIDE SEQUENCE [LARGE SCALE GENOMIC DNA]</scope>
    <source>
        <strain evidence="2 3">JCM 5805</strain>
    </source>
</reference>
<dbReference type="EMBL" id="BBSI01000015">
    <property type="protein sequence ID" value="GAM79463.1"/>
    <property type="molecule type" value="Genomic_DNA"/>
</dbReference>
<evidence type="ECO:0000256" key="1">
    <source>
        <dbReference type="ARBA" id="ARBA00023121"/>
    </source>
</evidence>
<dbReference type="Gene3D" id="3.30.1180.10">
    <property type="match status" value="1"/>
</dbReference>
<dbReference type="PROSITE" id="PS51482">
    <property type="entry name" value="DEGV"/>
    <property type="match status" value="1"/>
</dbReference>
<organism evidence="2 3">
    <name type="scientific">Lactococcus lactis subsp. lactis</name>
    <name type="common">Streptococcus lactis</name>
    <dbReference type="NCBI Taxonomy" id="1360"/>
    <lineage>
        <taxon>Bacteria</taxon>
        <taxon>Bacillati</taxon>
        <taxon>Bacillota</taxon>
        <taxon>Bacilli</taxon>
        <taxon>Lactobacillales</taxon>
        <taxon>Streptococcaceae</taxon>
        <taxon>Lactococcus</taxon>
    </lineage>
</organism>
<dbReference type="Pfam" id="PF02645">
    <property type="entry name" value="DegV"/>
    <property type="match status" value="1"/>
</dbReference>
<dbReference type="PANTHER" id="PTHR33434">
    <property type="entry name" value="DEGV DOMAIN-CONTAINING PROTEIN DR_1986-RELATED"/>
    <property type="match status" value="1"/>
</dbReference>
<sequence>MDCRLSPMRKMGVQIVNMPIKIVTDSSITIEPGIARELDITIVPLSVTIDGTMYSDDDLKFEDFMVKMAASKNLPKTSQPPVGVFAEVYEKIAAEDDEIISIHLTEALSGTVEAARQGGMLSGRNVTVIDSDFTDQAQKFQVVEAARLAKAGASKEEILEKIKYIRENTELFIGFSTLENLVKGGRVSRMTGLFGSLLQVRVIGTLKDRELSTLLRGRGSKTFYKWLEELSDSISSSGRKIREIGISHAQGLEFSQKAKEVLQKFVEKPISILDTNTTIATHTGPGAWAIMIDYE</sequence>
<proteinExistence type="predicted"/>
<dbReference type="InterPro" id="IPR050270">
    <property type="entry name" value="DegV_domain_contain"/>
</dbReference>
<evidence type="ECO:0000313" key="2">
    <source>
        <dbReference type="EMBL" id="GAM79463.1"/>
    </source>
</evidence>
<evidence type="ECO:0000313" key="3">
    <source>
        <dbReference type="Proteomes" id="UP000031847"/>
    </source>
</evidence>
<accession>A0A0B8QX39</accession>
<dbReference type="PANTHER" id="PTHR33434:SF8">
    <property type="entry name" value="DEGV DOMAIN-CONTAINING PROTEIN SPR1019"/>
    <property type="match status" value="1"/>
</dbReference>
<name>A0A0B8QX39_LACLL</name>
<dbReference type="GO" id="GO:0008289">
    <property type="term" value="F:lipid binding"/>
    <property type="evidence" value="ECO:0007669"/>
    <property type="project" value="UniProtKB-KW"/>
</dbReference>
<dbReference type="Proteomes" id="UP000031847">
    <property type="component" value="Unassembled WGS sequence"/>
</dbReference>
<comment type="caution">
    <text evidence="2">The sequence shown here is derived from an EMBL/GenBank/DDBJ whole genome shotgun (WGS) entry which is preliminary data.</text>
</comment>